<evidence type="ECO:0000313" key="3">
    <source>
        <dbReference type="Proteomes" id="UP001596298"/>
    </source>
</evidence>
<reference evidence="3" key="1">
    <citation type="journal article" date="2019" name="Int. J. Syst. Evol. Microbiol.">
        <title>The Global Catalogue of Microorganisms (GCM) 10K type strain sequencing project: providing services to taxonomists for standard genome sequencing and annotation.</title>
        <authorList>
            <consortium name="The Broad Institute Genomics Platform"/>
            <consortium name="The Broad Institute Genome Sequencing Center for Infectious Disease"/>
            <person name="Wu L."/>
            <person name="Ma J."/>
        </authorList>
    </citation>
    <scope>NUCLEOTIDE SEQUENCE [LARGE SCALE GENOMIC DNA]</scope>
    <source>
        <strain evidence="3">CCUG 58127</strain>
    </source>
</reference>
<dbReference type="PANTHER" id="PTHR37305">
    <property type="entry name" value="INTEGRAL MEMBRANE PROTEIN-RELATED"/>
    <property type="match status" value="1"/>
</dbReference>
<feature type="transmembrane region" description="Helical" evidence="1">
    <location>
        <begin position="125"/>
        <end position="149"/>
    </location>
</feature>
<feature type="transmembrane region" description="Helical" evidence="1">
    <location>
        <begin position="82"/>
        <end position="104"/>
    </location>
</feature>
<keyword evidence="1" id="KW-1133">Transmembrane helix</keyword>
<feature type="transmembrane region" description="Helical" evidence="1">
    <location>
        <begin position="41"/>
        <end position="62"/>
    </location>
</feature>
<accession>A0ABW2AH20</accession>
<comment type="caution">
    <text evidence="2">The sequence shown here is derived from an EMBL/GenBank/DDBJ whole genome shotgun (WGS) entry which is preliminary data.</text>
</comment>
<name>A0ABW2AH20_9MICO</name>
<keyword evidence="1" id="KW-0812">Transmembrane</keyword>
<keyword evidence="3" id="KW-1185">Reference proteome</keyword>
<sequence>MSALTTPETSTHVSAYAKAGVSLPRAIRGEWVKFKSLRSSWFSMAAALIIAIGLGALFSYLRATHVDGGPHGPIGIDDPIRVSLRGLMLAQLPIGVLGVLFVTGEYATGMIRSSLAAVPRRWPVLLAKCVVVGVTCLVLCTIGCFFAFLVGQAGLNSHGYGVGLGATGALEAIIGGGIYLTLVALLGIGCGFAIRSTGGAIATLFGLLLVLPLLGEALPTSWADHVNQYLPMNAGTQILGTHHDPHTLSSWTGLGVFALWMLAAVVTGLLVLRKRDA</sequence>
<dbReference type="PANTHER" id="PTHR37305:SF1">
    <property type="entry name" value="MEMBRANE PROTEIN"/>
    <property type="match status" value="1"/>
</dbReference>
<feature type="transmembrane region" description="Helical" evidence="1">
    <location>
        <begin position="251"/>
        <end position="272"/>
    </location>
</feature>
<dbReference type="Pfam" id="PF12730">
    <property type="entry name" value="ABC2_membrane_4"/>
    <property type="match status" value="1"/>
</dbReference>
<dbReference type="EMBL" id="JBHSWH010000001">
    <property type="protein sequence ID" value="MFC6705686.1"/>
    <property type="molecule type" value="Genomic_DNA"/>
</dbReference>
<protein>
    <submittedName>
        <fullName evidence="2">ABC transporter permease</fullName>
    </submittedName>
</protein>
<dbReference type="Proteomes" id="UP001596298">
    <property type="component" value="Unassembled WGS sequence"/>
</dbReference>
<organism evidence="2 3">
    <name type="scientific">Flexivirga alba</name>
    <dbReference type="NCBI Taxonomy" id="702742"/>
    <lineage>
        <taxon>Bacteria</taxon>
        <taxon>Bacillati</taxon>
        <taxon>Actinomycetota</taxon>
        <taxon>Actinomycetes</taxon>
        <taxon>Micrococcales</taxon>
        <taxon>Dermacoccaceae</taxon>
        <taxon>Flexivirga</taxon>
    </lineage>
</organism>
<keyword evidence="1" id="KW-0472">Membrane</keyword>
<feature type="transmembrane region" description="Helical" evidence="1">
    <location>
        <begin position="201"/>
        <end position="222"/>
    </location>
</feature>
<evidence type="ECO:0000313" key="2">
    <source>
        <dbReference type="EMBL" id="MFC6705686.1"/>
    </source>
</evidence>
<gene>
    <name evidence="2" type="ORF">ACFQDH_10510</name>
</gene>
<proteinExistence type="predicted"/>
<dbReference type="RefSeq" id="WP_382401044.1">
    <property type="nucleotide sequence ID" value="NZ_JBHSWH010000001.1"/>
</dbReference>
<feature type="transmembrane region" description="Helical" evidence="1">
    <location>
        <begin position="169"/>
        <end position="194"/>
    </location>
</feature>
<evidence type="ECO:0000256" key="1">
    <source>
        <dbReference type="SAM" id="Phobius"/>
    </source>
</evidence>